<comment type="caution">
    <text evidence="5">The sequence shown here is derived from an EMBL/GenBank/DDBJ whole genome shotgun (WGS) entry which is preliminary data.</text>
</comment>
<dbReference type="InterPro" id="IPR002018">
    <property type="entry name" value="CarbesteraseB"/>
</dbReference>
<dbReference type="Pfam" id="PF00135">
    <property type="entry name" value="COesterase"/>
    <property type="match status" value="1"/>
</dbReference>
<dbReference type="AlphaFoldDB" id="A0A2T0VAJ6"/>
<dbReference type="PANTHER" id="PTHR43918">
    <property type="entry name" value="ACETYLCHOLINESTERASE"/>
    <property type="match status" value="1"/>
</dbReference>
<protein>
    <recommendedName>
        <fullName evidence="3">Carboxylic ester hydrolase</fullName>
        <ecNumber evidence="3">3.1.1.-</ecNumber>
    </recommendedName>
</protein>
<dbReference type="GO" id="GO:0005615">
    <property type="term" value="C:extracellular space"/>
    <property type="evidence" value="ECO:0007669"/>
    <property type="project" value="TreeGrafter"/>
</dbReference>
<dbReference type="GO" id="GO:0005886">
    <property type="term" value="C:plasma membrane"/>
    <property type="evidence" value="ECO:0007669"/>
    <property type="project" value="TreeGrafter"/>
</dbReference>
<dbReference type="GO" id="GO:0019695">
    <property type="term" value="P:choline metabolic process"/>
    <property type="evidence" value="ECO:0007669"/>
    <property type="project" value="TreeGrafter"/>
</dbReference>
<evidence type="ECO:0000256" key="2">
    <source>
        <dbReference type="ARBA" id="ARBA00022801"/>
    </source>
</evidence>
<dbReference type="PANTHER" id="PTHR43918:SF4">
    <property type="entry name" value="CARBOXYLIC ESTER HYDROLASE"/>
    <property type="match status" value="1"/>
</dbReference>
<keyword evidence="2 3" id="KW-0378">Hydrolase</keyword>
<dbReference type="InterPro" id="IPR029058">
    <property type="entry name" value="AB_hydrolase_fold"/>
</dbReference>
<dbReference type="PROSITE" id="PS00122">
    <property type="entry name" value="CARBOXYLESTERASE_B_1"/>
    <property type="match status" value="1"/>
</dbReference>
<comment type="similarity">
    <text evidence="1 3">Belongs to the type-B carboxylesterase/lipase family.</text>
</comment>
<dbReference type="SUPFAM" id="SSF53474">
    <property type="entry name" value="alpha/beta-Hydrolases"/>
    <property type="match status" value="1"/>
</dbReference>
<evidence type="ECO:0000313" key="5">
    <source>
        <dbReference type="EMBL" id="PRY67067.1"/>
    </source>
</evidence>
<name>A0A2T0VAJ6_9MICO</name>
<evidence type="ECO:0000256" key="3">
    <source>
        <dbReference type="RuleBase" id="RU361235"/>
    </source>
</evidence>
<accession>A0A2T0VAJ6</accession>
<evidence type="ECO:0000259" key="4">
    <source>
        <dbReference type="Pfam" id="PF00135"/>
    </source>
</evidence>
<proteinExistence type="inferred from homology"/>
<dbReference type="GO" id="GO:0006581">
    <property type="term" value="P:acetylcholine catabolic process"/>
    <property type="evidence" value="ECO:0007669"/>
    <property type="project" value="TreeGrafter"/>
</dbReference>
<dbReference type="GO" id="GO:0003990">
    <property type="term" value="F:acetylcholinesterase activity"/>
    <property type="evidence" value="ECO:0007669"/>
    <property type="project" value="TreeGrafter"/>
</dbReference>
<dbReference type="InterPro" id="IPR050654">
    <property type="entry name" value="AChE-related_enzymes"/>
</dbReference>
<dbReference type="Proteomes" id="UP000237983">
    <property type="component" value="Unassembled WGS sequence"/>
</dbReference>
<feature type="domain" description="Carboxylesterase type B" evidence="4">
    <location>
        <begin position="24"/>
        <end position="323"/>
    </location>
</feature>
<dbReference type="Gene3D" id="3.40.50.1820">
    <property type="entry name" value="alpha/beta hydrolase"/>
    <property type="match status" value="1"/>
</dbReference>
<dbReference type="EMBL" id="PVTL01000008">
    <property type="protein sequence ID" value="PRY67067.1"/>
    <property type="molecule type" value="Genomic_DNA"/>
</dbReference>
<evidence type="ECO:0000313" key="6">
    <source>
        <dbReference type="Proteomes" id="UP000237983"/>
    </source>
</evidence>
<sequence>MTVTDTSARTSLPAVTRDFMAPAGRIVGFVDGDVVRVLGVPYAEAARFEPPRPVAVSTPGPFFGFHKAPASPQRSSPVLDFLVEGANDGITYSENCQALSITVPSDLEPGERLPVMVWIHGGSYVTGAGDLDIYDPRALVAEQRVIAVNVTFRLGILGWLGFGNGSAPANLGLLDIIAALRWINTNIEAFGGAADAVTLFGQSAGGDAIAHLMISEGAAGLFQRAIVQSAPLGISRGRSRMSRTMARVIGTPAPGASVDALLALQSTAERVALPFGLRGGMPFGTQYGHAPLPAERDLDAAWSKVAPAIDLMIGTTVEETGLYLGAVPALGRFVRLPGIRSSIRWMLVRPTTRLTYTRDAHRFAARHRAAGGRAAVYEVTWKPVGAPVGAVHMIEIPLLLGSRRAWQRTSLMGSTRWDEIDRRGRRVREIWADFARTGRVPSDAAAGLAGTIRFARD</sequence>
<gene>
    <name evidence="5" type="ORF">B0I08_108154</name>
</gene>
<dbReference type="EC" id="3.1.1.-" evidence="3"/>
<organism evidence="5 6">
    <name type="scientific">Glaciihabitans tibetensis</name>
    <dbReference type="NCBI Taxonomy" id="1266600"/>
    <lineage>
        <taxon>Bacteria</taxon>
        <taxon>Bacillati</taxon>
        <taxon>Actinomycetota</taxon>
        <taxon>Actinomycetes</taxon>
        <taxon>Micrococcales</taxon>
        <taxon>Microbacteriaceae</taxon>
        <taxon>Glaciihabitans</taxon>
    </lineage>
</organism>
<reference evidence="5 6" key="1">
    <citation type="submission" date="2018-03" db="EMBL/GenBank/DDBJ databases">
        <title>Genomic Encyclopedia of Type Strains, Phase III (KMG-III): the genomes of soil and plant-associated and newly described type strains.</title>
        <authorList>
            <person name="Whitman W."/>
        </authorList>
    </citation>
    <scope>NUCLEOTIDE SEQUENCE [LARGE SCALE GENOMIC DNA]</scope>
    <source>
        <strain evidence="5 6">CGMCC 1.12484</strain>
    </source>
</reference>
<dbReference type="InterPro" id="IPR019826">
    <property type="entry name" value="Carboxylesterase_B_AS"/>
</dbReference>
<evidence type="ECO:0000256" key="1">
    <source>
        <dbReference type="ARBA" id="ARBA00005964"/>
    </source>
</evidence>
<keyword evidence="6" id="KW-1185">Reference proteome</keyword>